<comment type="similarity">
    <text evidence="6">Belongs to the glycosyl hydrolase 18 family.</text>
</comment>
<evidence type="ECO:0000259" key="7">
    <source>
        <dbReference type="PROSITE" id="PS51910"/>
    </source>
</evidence>
<name>A0A3S0KKN4_9BACI</name>
<dbReference type="GO" id="GO:0005975">
    <property type="term" value="P:carbohydrate metabolic process"/>
    <property type="evidence" value="ECO:0007669"/>
    <property type="project" value="InterPro"/>
</dbReference>
<dbReference type="EMBL" id="RXNT01000014">
    <property type="protein sequence ID" value="RTR28825.1"/>
    <property type="molecule type" value="Genomic_DNA"/>
</dbReference>
<evidence type="ECO:0000256" key="1">
    <source>
        <dbReference type="ARBA" id="ARBA00000822"/>
    </source>
</evidence>
<comment type="caution">
    <text evidence="8">The sequence shown here is derived from an EMBL/GenBank/DDBJ whole genome shotgun (WGS) entry which is preliminary data.</text>
</comment>
<evidence type="ECO:0000256" key="3">
    <source>
        <dbReference type="ARBA" id="ARBA00022801"/>
    </source>
</evidence>
<dbReference type="RefSeq" id="WP_126409923.1">
    <property type="nucleotide sequence ID" value="NZ_RXNT01000014.1"/>
</dbReference>
<evidence type="ECO:0000256" key="6">
    <source>
        <dbReference type="RuleBase" id="RU004453"/>
    </source>
</evidence>
<dbReference type="EC" id="3.2.1.14" evidence="2"/>
<keyword evidence="4 5" id="KW-0326">Glycosidase</keyword>
<dbReference type="InterPro" id="IPR017853">
    <property type="entry name" value="GH"/>
</dbReference>
<dbReference type="PANTHER" id="PTHR11177">
    <property type="entry name" value="CHITINASE"/>
    <property type="match status" value="1"/>
</dbReference>
<gene>
    <name evidence="8" type="ORF">EKG37_16550</name>
</gene>
<dbReference type="GO" id="GO:0005576">
    <property type="term" value="C:extracellular region"/>
    <property type="evidence" value="ECO:0007669"/>
    <property type="project" value="TreeGrafter"/>
</dbReference>
<protein>
    <recommendedName>
        <fullName evidence="2">chitinase</fullName>
        <ecNumber evidence="2">3.2.1.14</ecNumber>
    </recommendedName>
</protein>
<dbReference type="InterPro" id="IPR011583">
    <property type="entry name" value="Chitinase_II/V-like_cat"/>
</dbReference>
<sequence length="374" mass="41676">MNKRMLLLSLVIIITFIGGFFAGTLFPTHDSEKIKIGNLPQSNKQTKQKDVPQLTEEKVLIGYVQDYRDPNKIPYDQLTHVIFSFAHPTKDGQLLFNGEQPVSNLRTITAKAHATNTKVMLAIGGWYHIHGGESYSYFKAAIATPNTRQKLVQEINRVVQQENLDGIDIDFEHPRSNEDAQYLAAFVKDLRGVLKDKELSIAVNAKIHSVAGTEINNVIYEPSMFANVNHVNIMAYDGQWDGEYNAANLSPYKFNEQIVNYWTKLFEANQLSKEKLVLGIPSYAQPEDPNIKQVSYSAIINANPANAGTDKVALNGTIYHYNGTNTVQKKVDLALQNGLGGMMLWEVGLDAEGANSLSSVIAKKIKSNNLYTLK</sequence>
<accession>A0A3S0KKN4</accession>
<dbReference type="Pfam" id="PF00704">
    <property type="entry name" value="Glyco_hydro_18"/>
    <property type="match status" value="1"/>
</dbReference>
<organism evidence="8 9">
    <name type="scientific">Bacillus yapensis</name>
    <dbReference type="NCBI Taxonomy" id="2492960"/>
    <lineage>
        <taxon>Bacteria</taxon>
        <taxon>Bacillati</taxon>
        <taxon>Bacillota</taxon>
        <taxon>Bacilli</taxon>
        <taxon>Bacillales</taxon>
        <taxon>Bacillaceae</taxon>
        <taxon>Bacillus</taxon>
    </lineage>
</organism>
<keyword evidence="9" id="KW-1185">Reference proteome</keyword>
<dbReference type="PROSITE" id="PS01095">
    <property type="entry name" value="GH18_1"/>
    <property type="match status" value="1"/>
</dbReference>
<dbReference type="PANTHER" id="PTHR11177:SF317">
    <property type="entry name" value="CHITINASE 12-RELATED"/>
    <property type="match status" value="1"/>
</dbReference>
<evidence type="ECO:0000256" key="5">
    <source>
        <dbReference type="RuleBase" id="RU000489"/>
    </source>
</evidence>
<evidence type="ECO:0000313" key="8">
    <source>
        <dbReference type="EMBL" id="RTR28825.1"/>
    </source>
</evidence>
<dbReference type="InterPro" id="IPR050314">
    <property type="entry name" value="Glycosyl_Hydrlase_18"/>
</dbReference>
<evidence type="ECO:0000313" key="9">
    <source>
        <dbReference type="Proteomes" id="UP000271374"/>
    </source>
</evidence>
<dbReference type="Gene3D" id="3.40.5.30">
    <property type="entry name" value="(Trans)glycosidases - domain 2"/>
    <property type="match status" value="1"/>
</dbReference>
<comment type="catalytic activity">
    <reaction evidence="1">
        <text>Random endo-hydrolysis of N-acetyl-beta-D-glucosaminide (1-&gt;4)-beta-linkages in chitin and chitodextrins.</text>
        <dbReference type="EC" id="3.2.1.14"/>
    </reaction>
</comment>
<dbReference type="InterPro" id="IPR001223">
    <property type="entry name" value="Glyco_hydro18_cat"/>
</dbReference>
<feature type="domain" description="GH18" evidence="7">
    <location>
        <begin position="58"/>
        <end position="368"/>
    </location>
</feature>
<dbReference type="SMART" id="SM00636">
    <property type="entry name" value="Glyco_18"/>
    <property type="match status" value="1"/>
</dbReference>
<reference evidence="8 9" key="1">
    <citation type="submission" date="2018-12" db="EMBL/GenBank/DDBJ databases">
        <title>Bacillus yapensis draft genome sequence.</title>
        <authorList>
            <person name="Yu L."/>
            <person name="Xu X."/>
            <person name="Tang X."/>
        </authorList>
    </citation>
    <scope>NUCLEOTIDE SEQUENCE [LARGE SCALE GENOMIC DNA]</scope>
    <source>
        <strain evidence="8 9">XXST-01</strain>
    </source>
</reference>
<dbReference type="GO" id="GO:0006032">
    <property type="term" value="P:chitin catabolic process"/>
    <property type="evidence" value="ECO:0007669"/>
    <property type="project" value="TreeGrafter"/>
</dbReference>
<evidence type="ECO:0000256" key="2">
    <source>
        <dbReference type="ARBA" id="ARBA00012729"/>
    </source>
</evidence>
<dbReference type="SUPFAM" id="SSF51445">
    <property type="entry name" value="(Trans)glycosidases"/>
    <property type="match status" value="1"/>
</dbReference>
<keyword evidence="3 5" id="KW-0378">Hydrolase</keyword>
<dbReference type="AlphaFoldDB" id="A0A3S0KKN4"/>
<evidence type="ECO:0000256" key="4">
    <source>
        <dbReference type="ARBA" id="ARBA00023295"/>
    </source>
</evidence>
<dbReference type="InterPro" id="IPR001579">
    <property type="entry name" value="Glyco_hydro_18_chit_AS"/>
</dbReference>
<dbReference type="GO" id="GO:0008843">
    <property type="term" value="F:endochitinase activity"/>
    <property type="evidence" value="ECO:0007669"/>
    <property type="project" value="UniProtKB-EC"/>
</dbReference>
<dbReference type="GO" id="GO:0008061">
    <property type="term" value="F:chitin binding"/>
    <property type="evidence" value="ECO:0007669"/>
    <property type="project" value="InterPro"/>
</dbReference>
<proteinExistence type="inferred from homology"/>
<dbReference type="Gene3D" id="3.20.20.80">
    <property type="entry name" value="Glycosidases"/>
    <property type="match status" value="1"/>
</dbReference>
<dbReference type="OrthoDB" id="9775889at2"/>
<dbReference type="PROSITE" id="PS51910">
    <property type="entry name" value="GH18_2"/>
    <property type="match status" value="1"/>
</dbReference>
<dbReference type="Proteomes" id="UP000271374">
    <property type="component" value="Unassembled WGS sequence"/>
</dbReference>